<accession>A0A9Y4K1E5</accession>
<sequence length="582" mass="63001">MHSPDGDQLWGPRKSLWGLIAERVSESELPKIHRALGHSLVDMYVEVHAEAEMWHKIWQKSQQGGNDGGGAGTTFTRLQGFPLTDPPAVKELLRAEVKMLLQTLREQAGRWGKDGEELLSQYKPETVNYVLSLPDSCYRRCTDPKDTEGGSRPSSRCSVQSSAEDEIEAMMEKLNVTEITQVVDRLRFRANGLNVTIGKIKQKLQSRSEFGEAEPSLVELRELRGALQTKLQLFPSSSAASSPRPVKEVKSSYRLSAGQGAEAPPASVWRQHHLPPLCPPRPRPPAGPALTKTSTSRTHSQHRITSASDKSSKAPACVRTDPSECTDSLLHADIDHSSSPERGSAGLHHRTHTSSFQTPSSKTPPSSHRSLHSPSTESSESPQRERKSSSARRSGSISVTPSPAPGLSRVSDAGSLSSRSDHSASTGSCRRRSGPQSGRCGGGSGPASAQVDNDRGVKTSGGSEAGSPARHSRRKSSSGMDNDKNGLLRKQSPSSLRLTDSSSRGPEGRDRTGRAACTQFTSPKKPHEGTTSQPKRVQDAQMEVQFLSRFHQPTPPAGVSHGQDMGVYSTGRTQKVCDREVF</sequence>
<evidence type="ECO:0000313" key="3">
    <source>
        <dbReference type="RefSeq" id="XP_008283502.1"/>
    </source>
</evidence>
<protein>
    <submittedName>
        <fullName evidence="3">Coiled-coil domain-containing protein 24</fullName>
    </submittedName>
</protein>
<keyword evidence="2" id="KW-1185">Reference proteome</keyword>
<feature type="region of interest" description="Disordered" evidence="1">
    <location>
        <begin position="143"/>
        <end position="164"/>
    </location>
</feature>
<name>A0A9Y4K1E5_9TELE</name>
<proteinExistence type="predicted"/>
<feature type="compositionally biased region" description="Polar residues" evidence="1">
    <location>
        <begin position="414"/>
        <end position="426"/>
    </location>
</feature>
<dbReference type="GeneID" id="103359766"/>
<evidence type="ECO:0000313" key="2">
    <source>
        <dbReference type="Proteomes" id="UP000694891"/>
    </source>
</evidence>
<feature type="compositionally biased region" description="Pro residues" evidence="1">
    <location>
        <begin position="276"/>
        <end position="287"/>
    </location>
</feature>
<dbReference type="CTD" id="149473"/>
<dbReference type="RefSeq" id="XP_008283502.1">
    <property type="nucleotide sequence ID" value="XM_008285280.1"/>
</dbReference>
<dbReference type="Pfam" id="PF15669">
    <property type="entry name" value="CCDC24"/>
    <property type="match status" value="1"/>
</dbReference>
<evidence type="ECO:0000256" key="1">
    <source>
        <dbReference type="SAM" id="MobiDB-lite"/>
    </source>
</evidence>
<organism evidence="2 3">
    <name type="scientific">Stegastes partitus</name>
    <name type="common">bicolor damselfish</name>
    <dbReference type="NCBI Taxonomy" id="144197"/>
    <lineage>
        <taxon>Eukaryota</taxon>
        <taxon>Metazoa</taxon>
        <taxon>Chordata</taxon>
        <taxon>Craniata</taxon>
        <taxon>Vertebrata</taxon>
        <taxon>Euteleostomi</taxon>
        <taxon>Actinopterygii</taxon>
        <taxon>Neopterygii</taxon>
        <taxon>Teleostei</taxon>
        <taxon>Neoteleostei</taxon>
        <taxon>Acanthomorphata</taxon>
        <taxon>Ovalentaria</taxon>
        <taxon>Pomacentridae</taxon>
        <taxon>Stegastes</taxon>
    </lineage>
</organism>
<dbReference type="PANTHER" id="PTHR28601:SF1">
    <property type="entry name" value="COILED-COIL DOMAIN-CONTAINING PROTEIN 24"/>
    <property type="match status" value="1"/>
</dbReference>
<feature type="compositionally biased region" description="Low complexity" evidence="1">
    <location>
        <begin position="151"/>
        <end position="162"/>
    </location>
</feature>
<feature type="region of interest" description="Disordered" evidence="1">
    <location>
        <begin position="236"/>
        <end position="542"/>
    </location>
</feature>
<reference evidence="3" key="1">
    <citation type="submission" date="2025-08" db="UniProtKB">
        <authorList>
            <consortium name="RefSeq"/>
        </authorList>
    </citation>
    <scope>IDENTIFICATION</scope>
</reference>
<dbReference type="InterPro" id="IPR031367">
    <property type="entry name" value="CCDC24"/>
</dbReference>
<dbReference type="PANTHER" id="PTHR28601">
    <property type="entry name" value="COILED-COIL DOMAIN-CONTAINING PROTEIN 24"/>
    <property type="match status" value="1"/>
</dbReference>
<dbReference type="AlphaFoldDB" id="A0A9Y4K1E5"/>
<gene>
    <name evidence="3" type="primary">ccdc24</name>
</gene>
<feature type="compositionally biased region" description="Low complexity" evidence="1">
    <location>
        <begin position="492"/>
        <end position="504"/>
    </location>
</feature>
<feature type="compositionally biased region" description="Polar residues" evidence="1">
    <location>
        <begin position="291"/>
        <end position="309"/>
    </location>
</feature>
<feature type="compositionally biased region" description="Low complexity" evidence="1">
    <location>
        <begin position="363"/>
        <end position="381"/>
    </location>
</feature>
<dbReference type="Proteomes" id="UP000694891">
    <property type="component" value="Unplaced"/>
</dbReference>
<feature type="compositionally biased region" description="Basic and acidic residues" evidence="1">
    <location>
        <begin position="330"/>
        <end position="339"/>
    </location>
</feature>